<accession>A0A0R0AE45</accession>
<dbReference type="OrthoDB" id="7032518at2"/>
<name>A0A0R0AE45_9GAMM</name>
<gene>
    <name evidence="1" type="ORF">ARC78_07465</name>
</gene>
<proteinExistence type="predicted"/>
<organism evidence="1 2">
    <name type="scientific">Stenotrophomonas pictorum JCM 9942</name>
    <dbReference type="NCBI Taxonomy" id="1236960"/>
    <lineage>
        <taxon>Bacteria</taxon>
        <taxon>Pseudomonadati</taxon>
        <taxon>Pseudomonadota</taxon>
        <taxon>Gammaproteobacteria</taxon>
        <taxon>Lysobacterales</taxon>
        <taxon>Lysobacteraceae</taxon>
        <taxon>Stenotrophomonas</taxon>
    </lineage>
</organism>
<dbReference type="AlphaFoldDB" id="A0A0R0AE45"/>
<dbReference type="SUPFAM" id="SSF52540">
    <property type="entry name" value="P-loop containing nucleoside triphosphate hydrolases"/>
    <property type="match status" value="1"/>
</dbReference>
<dbReference type="Proteomes" id="UP000050836">
    <property type="component" value="Unassembled WGS sequence"/>
</dbReference>
<reference evidence="1 2" key="1">
    <citation type="submission" date="2015-10" db="EMBL/GenBank/DDBJ databases">
        <title>Genome sequencing and analysis of members of genus Stenotrophomonas.</title>
        <authorList>
            <person name="Patil P.P."/>
            <person name="Midha S."/>
            <person name="Patil P.B."/>
        </authorList>
    </citation>
    <scope>NUCLEOTIDE SEQUENCE [LARGE SCALE GENOMIC DNA]</scope>
    <source>
        <strain evidence="1 2">JCM 9942</strain>
    </source>
</reference>
<evidence type="ECO:0000313" key="2">
    <source>
        <dbReference type="Proteomes" id="UP000050836"/>
    </source>
</evidence>
<sequence>MKRSVIVFGPKGSGKTHHAEQLRQHFGMKCIVDNWDGSRPFPSYDCLVLTNNAHPQIAARGNYYVLNKALLKAAGVETP</sequence>
<evidence type="ECO:0000313" key="1">
    <source>
        <dbReference type="EMBL" id="KRG43196.1"/>
    </source>
</evidence>
<comment type="caution">
    <text evidence="1">The sequence shown here is derived from an EMBL/GenBank/DDBJ whole genome shotgun (WGS) entry which is preliminary data.</text>
</comment>
<dbReference type="EMBL" id="LLXS01000014">
    <property type="protein sequence ID" value="KRG43196.1"/>
    <property type="molecule type" value="Genomic_DNA"/>
</dbReference>
<keyword evidence="2" id="KW-1185">Reference proteome</keyword>
<dbReference type="InterPro" id="IPR027417">
    <property type="entry name" value="P-loop_NTPase"/>
</dbReference>
<protein>
    <submittedName>
        <fullName evidence="1">Uncharacterized protein</fullName>
    </submittedName>
</protein>
<dbReference type="RefSeq" id="WP_054657743.1">
    <property type="nucleotide sequence ID" value="NZ_BAZI01000036.1"/>
</dbReference>